<sequence length="56" mass="6222">MDASEQVKKIEVRSVATQRGEIERWDMGGSLAGRVWREANKKADAKLDGKFASASR</sequence>
<accession>L7C8X3</accession>
<dbReference type="PATRIC" id="fig|993516.3.peg.5738"/>
<dbReference type="Proteomes" id="UP000010959">
    <property type="component" value="Unassembled WGS sequence"/>
</dbReference>
<dbReference type="AlphaFoldDB" id="L7C8X3"/>
<comment type="caution">
    <text evidence="1">The sequence shown here is derived from an EMBL/GenBank/DDBJ whole genome shotgun (WGS) entry which is preliminary data.</text>
</comment>
<evidence type="ECO:0000313" key="1">
    <source>
        <dbReference type="EMBL" id="ELP30639.1"/>
    </source>
</evidence>
<evidence type="ECO:0000313" key="2">
    <source>
        <dbReference type="Proteomes" id="UP000010959"/>
    </source>
</evidence>
<gene>
    <name evidence="1" type="ORF">RBSWK_05368</name>
</gene>
<protein>
    <submittedName>
        <fullName evidence="1">Uncharacterized protein</fullName>
    </submittedName>
</protein>
<name>L7C8X3_RHOBT</name>
<reference evidence="1 2" key="1">
    <citation type="journal article" date="2013" name="Mar. Genomics">
        <title>Expression of sulfatases in Rhodopirellula baltica and the diversity of sulfatases in the genus Rhodopirellula.</title>
        <authorList>
            <person name="Wegner C.E."/>
            <person name="Richter-Heitmann T."/>
            <person name="Klindworth A."/>
            <person name="Klockow C."/>
            <person name="Richter M."/>
            <person name="Achstetter T."/>
            <person name="Glockner F.O."/>
            <person name="Harder J."/>
        </authorList>
    </citation>
    <scope>NUCLEOTIDE SEQUENCE [LARGE SCALE GENOMIC DNA]</scope>
    <source>
        <strain evidence="1 2">SWK14</strain>
    </source>
</reference>
<proteinExistence type="predicted"/>
<dbReference type="EMBL" id="AMWG01000147">
    <property type="protein sequence ID" value="ELP30639.1"/>
    <property type="molecule type" value="Genomic_DNA"/>
</dbReference>
<organism evidence="1 2">
    <name type="scientific">Rhodopirellula baltica SWK14</name>
    <dbReference type="NCBI Taxonomy" id="993516"/>
    <lineage>
        <taxon>Bacteria</taxon>
        <taxon>Pseudomonadati</taxon>
        <taxon>Planctomycetota</taxon>
        <taxon>Planctomycetia</taxon>
        <taxon>Pirellulales</taxon>
        <taxon>Pirellulaceae</taxon>
        <taxon>Rhodopirellula</taxon>
    </lineage>
</organism>